<dbReference type="RefSeq" id="WP_249914834.1">
    <property type="nucleotide sequence ID" value="NZ_JAMGBB010000001.1"/>
</dbReference>
<proteinExistence type="predicted"/>
<reference evidence="1" key="1">
    <citation type="submission" date="2022-05" db="EMBL/GenBank/DDBJ databases">
        <authorList>
            <person name="Jo J.-H."/>
            <person name="Im W.-T."/>
        </authorList>
    </citation>
    <scope>NUCLEOTIDE SEQUENCE</scope>
    <source>
        <strain evidence="1">RB56-2</strain>
    </source>
</reference>
<dbReference type="Proteomes" id="UP001165383">
    <property type="component" value="Unassembled WGS sequence"/>
</dbReference>
<dbReference type="SUPFAM" id="SSF48452">
    <property type="entry name" value="TPR-like"/>
    <property type="match status" value="1"/>
</dbReference>
<evidence type="ECO:0008006" key="3">
    <source>
        <dbReference type="Google" id="ProtNLM"/>
    </source>
</evidence>
<sequence length="391" mass="41022">MTRRAIPVFLVALFLAVLVVRSALLDAYAATNPAKASSIWPGHPSAILASGLTEVGAAAAAAKPVNPATVTAMLAASAKAPLAPEPFLVRGVQAQVANDQALAARAFLQARKRDPRSVPARYFLADHYLATGQTQRGLAEIAALTRLVPKSLGEVAPQLAAFARMPGGASATKRLLLDQPQLEPWLLNELAARPEDAKLAMALWGGRPGELDRAWQQRLVASLVSANRFDDARMAWDRFNPSAKPVGGLLDPGFGGGAMPPFGWTLASGAAGVAEPEGGGRLHVLYYGRDNIVLAGQLLQLGPGTYRFSMKVGTVSPTPTSISWVVRCMPGSRELASIDLTKAKGGVLALDFAIPSQDCPAQQLELVGTAPELPEQAELTIAELGLSRVGP</sequence>
<keyword evidence="2" id="KW-1185">Reference proteome</keyword>
<organism evidence="1 2">
    <name type="scientific">Sphingomonas brevis</name>
    <dbReference type="NCBI Taxonomy" id="2908206"/>
    <lineage>
        <taxon>Bacteria</taxon>
        <taxon>Pseudomonadati</taxon>
        <taxon>Pseudomonadota</taxon>
        <taxon>Alphaproteobacteria</taxon>
        <taxon>Sphingomonadales</taxon>
        <taxon>Sphingomonadaceae</taxon>
        <taxon>Sphingomonas</taxon>
    </lineage>
</organism>
<gene>
    <name evidence="1" type="ORF">LZ518_04560</name>
</gene>
<evidence type="ECO:0000313" key="1">
    <source>
        <dbReference type="EMBL" id="MCL6740401.1"/>
    </source>
</evidence>
<evidence type="ECO:0000313" key="2">
    <source>
        <dbReference type="Proteomes" id="UP001165383"/>
    </source>
</evidence>
<protein>
    <recommendedName>
        <fullName evidence="3">Tetratricopeptide repeat protein</fullName>
    </recommendedName>
</protein>
<comment type="caution">
    <text evidence="1">The sequence shown here is derived from an EMBL/GenBank/DDBJ whole genome shotgun (WGS) entry which is preliminary data.</text>
</comment>
<accession>A0ABT0S7M9</accession>
<dbReference type="EMBL" id="JAMGBB010000001">
    <property type="protein sequence ID" value="MCL6740401.1"/>
    <property type="molecule type" value="Genomic_DNA"/>
</dbReference>
<name>A0ABT0S7M9_9SPHN</name>
<dbReference type="InterPro" id="IPR011990">
    <property type="entry name" value="TPR-like_helical_dom_sf"/>
</dbReference>